<evidence type="ECO:0000313" key="5">
    <source>
        <dbReference type="Proteomes" id="UP000230605"/>
    </source>
</evidence>
<dbReference type="Proteomes" id="UP000230605">
    <property type="component" value="Chromosome 1"/>
</dbReference>
<dbReference type="AlphaFoldDB" id="A0A2G5I7T9"/>
<evidence type="ECO:0000313" key="3">
    <source>
        <dbReference type="EMBL" id="PIB00574.1"/>
    </source>
</evidence>
<evidence type="ECO:0000313" key="6">
    <source>
        <dbReference type="Proteomes" id="UP001302367"/>
    </source>
</evidence>
<dbReference type="PANTHER" id="PTHR47256:SF1">
    <property type="entry name" value="ZN(II)2CYS6 TRANSCRIPTION FACTOR (EUROFUNG)"/>
    <property type="match status" value="1"/>
</dbReference>
<accession>A0A2G5I7T9</accession>
<evidence type="ECO:0000259" key="2">
    <source>
        <dbReference type="Pfam" id="PF04082"/>
    </source>
</evidence>
<dbReference type="PANTHER" id="PTHR47256">
    <property type="entry name" value="ZN(II)2CYS6 TRANSCRIPTION FACTOR (EUROFUNG)-RELATED"/>
    <property type="match status" value="1"/>
</dbReference>
<feature type="domain" description="Xylanolytic transcriptional activator regulatory" evidence="2">
    <location>
        <begin position="149"/>
        <end position="280"/>
    </location>
</feature>
<dbReference type="Pfam" id="PF04082">
    <property type="entry name" value="Fungal_trans"/>
    <property type="match status" value="1"/>
</dbReference>
<name>A0A2G5I7T9_CERBT</name>
<protein>
    <recommendedName>
        <fullName evidence="2">Xylanolytic transcriptional activator regulatory domain-containing protein</fullName>
    </recommendedName>
</protein>
<gene>
    <name evidence="3" type="ORF">CB0940_02026</name>
    <name evidence="4" type="ORF">RHO25_002108</name>
</gene>
<keyword evidence="1" id="KW-0539">Nucleus</keyword>
<dbReference type="EMBL" id="LKMD01000100">
    <property type="protein sequence ID" value="PIB00574.1"/>
    <property type="molecule type" value="Genomic_DNA"/>
</dbReference>
<reference evidence="4 6" key="2">
    <citation type="submission" date="2023-09" db="EMBL/GenBank/DDBJ databases">
        <title>Complete-Gapless Cercospora beticola genome.</title>
        <authorList>
            <person name="Wyatt N.A."/>
            <person name="Spanner R.E."/>
            <person name="Bolton M.D."/>
        </authorList>
    </citation>
    <scope>NUCLEOTIDE SEQUENCE [LARGE SCALE GENOMIC DNA]</scope>
    <source>
        <strain evidence="4">Cb09-40</strain>
    </source>
</reference>
<evidence type="ECO:0000256" key="1">
    <source>
        <dbReference type="ARBA" id="ARBA00023242"/>
    </source>
</evidence>
<dbReference type="InterPro" id="IPR053187">
    <property type="entry name" value="Notoamide_regulator"/>
</dbReference>
<dbReference type="OrthoDB" id="3648506at2759"/>
<dbReference type="Proteomes" id="UP001302367">
    <property type="component" value="Chromosome 1"/>
</dbReference>
<proteinExistence type="predicted"/>
<dbReference type="InterPro" id="IPR007219">
    <property type="entry name" value="XnlR_reg_dom"/>
</dbReference>
<sequence length="614" mass="69719">MGDSPDDIIHRYTAADHGNVPLPVKRAVRQLFLVTLTHSTGSILDIVHLAMRALDPTAKFQLPDSPDLLLFRNRIAHLHRIEAIVQRSSGITASLPAPSASSSAQRPETAFYAGLDTRTDCDNYALHQVPASPWVVITDDDEAISHLVSLFLAWVNPGWRFVEQDLFLQGMRSGDVDSPFCSPFLVNAMCSMACLHSEHDIAFTGGDRDRFTRGQHFHNQALRLWYLEQNRATVANIQALCMLSFDSNYRAKDNQGLGMIPMAIEMDNELPFHRESEWCAQRGIQVRDYARARLAAHWTAICLHINMRLSYMLDMTVRPRSSEVPKIHNVFQDDVDLWIGYPLSREAVPHRSTLYLREKCALAALFHDMHSLIFSDRHKKTNTRVFMDRIDQMSTKMASWHERLPFELQYEWPMCVAVWELHASYTCFCMSLRLVARNRCLQDGERARDRSNSPDSPDPEDVIARMAHDSLSKALSLAYKAAQMLRDHRERYGLKISPPWLVQLSAVAAGVLVLDKDLTMPNMENHPSDHSRRQITDSHTAFDEVFRCLLGAGVEIMIARGIARMIYHTALEQRIVLSRSSRAMLQIMADTALAAFRSVADAVDLPGYHVCEWG</sequence>
<dbReference type="EMBL" id="CP134184">
    <property type="protein sequence ID" value="WPA97498.1"/>
    <property type="molecule type" value="Genomic_DNA"/>
</dbReference>
<reference evidence="3 5" key="1">
    <citation type="submission" date="2015-10" db="EMBL/GenBank/DDBJ databases">
        <title>The cercosporin biosynthetic gene cluster was horizontally transferred to several fungal lineages and shown to be expanded in Cercospora beticola based on microsynteny with recipient genomes.</title>
        <authorList>
            <person name="De Jonge R."/>
            <person name="Ebert M.K."/>
            <person name="Suttle J.C."/>
            <person name="Jurick Ii W.M."/>
            <person name="Secor G.A."/>
            <person name="Thomma B.P."/>
            <person name="Van De Peer Y."/>
            <person name="Bolton M.D."/>
        </authorList>
    </citation>
    <scope>NUCLEOTIDE SEQUENCE [LARGE SCALE GENOMIC DNA]</scope>
    <source>
        <strain evidence="3 5">09-40</strain>
    </source>
</reference>
<evidence type="ECO:0000313" key="4">
    <source>
        <dbReference type="EMBL" id="WPA97498.1"/>
    </source>
</evidence>
<dbReference type="CDD" id="cd12148">
    <property type="entry name" value="fungal_TF_MHR"/>
    <property type="match status" value="1"/>
</dbReference>
<dbReference type="GO" id="GO:0006351">
    <property type="term" value="P:DNA-templated transcription"/>
    <property type="evidence" value="ECO:0007669"/>
    <property type="project" value="InterPro"/>
</dbReference>
<keyword evidence="6" id="KW-1185">Reference proteome</keyword>
<dbReference type="GO" id="GO:0008270">
    <property type="term" value="F:zinc ion binding"/>
    <property type="evidence" value="ECO:0007669"/>
    <property type="project" value="InterPro"/>
</dbReference>
<dbReference type="GO" id="GO:0003677">
    <property type="term" value="F:DNA binding"/>
    <property type="evidence" value="ECO:0007669"/>
    <property type="project" value="InterPro"/>
</dbReference>
<organism evidence="3 5">
    <name type="scientific">Cercospora beticola</name>
    <name type="common">Sugarbeet leaf spot fungus</name>
    <dbReference type="NCBI Taxonomy" id="122368"/>
    <lineage>
        <taxon>Eukaryota</taxon>
        <taxon>Fungi</taxon>
        <taxon>Dikarya</taxon>
        <taxon>Ascomycota</taxon>
        <taxon>Pezizomycotina</taxon>
        <taxon>Dothideomycetes</taxon>
        <taxon>Dothideomycetidae</taxon>
        <taxon>Mycosphaerellales</taxon>
        <taxon>Mycosphaerellaceae</taxon>
        <taxon>Cercospora</taxon>
    </lineage>
</organism>